<organism evidence="2 3">
    <name type="scientific">Lactuca saligna</name>
    <name type="common">Willowleaf lettuce</name>
    <dbReference type="NCBI Taxonomy" id="75948"/>
    <lineage>
        <taxon>Eukaryota</taxon>
        <taxon>Viridiplantae</taxon>
        <taxon>Streptophyta</taxon>
        <taxon>Embryophyta</taxon>
        <taxon>Tracheophyta</taxon>
        <taxon>Spermatophyta</taxon>
        <taxon>Magnoliopsida</taxon>
        <taxon>eudicotyledons</taxon>
        <taxon>Gunneridae</taxon>
        <taxon>Pentapetalae</taxon>
        <taxon>asterids</taxon>
        <taxon>campanulids</taxon>
        <taxon>Asterales</taxon>
        <taxon>Asteraceae</taxon>
        <taxon>Cichorioideae</taxon>
        <taxon>Cichorieae</taxon>
        <taxon>Lactucinae</taxon>
        <taxon>Lactuca</taxon>
    </lineage>
</organism>
<name>A0AA35ZJY2_LACSI</name>
<evidence type="ECO:0000256" key="1">
    <source>
        <dbReference type="SAM" id="MobiDB-lite"/>
    </source>
</evidence>
<evidence type="ECO:0000313" key="2">
    <source>
        <dbReference type="EMBL" id="CAI9293583.1"/>
    </source>
</evidence>
<protein>
    <submittedName>
        <fullName evidence="2">Uncharacterized protein</fullName>
    </submittedName>
</protein>
<gene>
    <name evidence="2" type="ORF">LSALG_LOCUS32604</name>
</gene>
<reference evidence="2" key="1">
    <citation type="submission" date="2023-04" db="EMBL/GenBank/DDBJ databases">
        <authorList>
            <person name="Vijverberg K."/>
            <person name="Xiong W."/>
            <person name="Schranz E."/>
        </authorList>
    </citation>
    <scope>NUCLEOTIDE SEQUENCE</scope>
</reference>
<dbReference type="Proteomes" id="UP001177003">
    <property type="component" value="Chromosome 7"/>
</dbReference>
<accession>A0AA35ZJY2</accession>
<feature type="region of interest" description="Disordered" evidence="1">
    <location>
        <begin position="1"/>
        <end position="26"/>
    </location>
</feature>
<keyword evidence="3" id="KW-1185">Reference proteome</keyword>
<dbReference type="EMBL" id="OX465083">
    <property type="protein sequence ID" value="CAI9293583.1"/>
    <property type="molecule type" value="Genomic_DNA"/>
</dbReference>
<evidence type="ECO:0000313" key="3">
    <source>
        <dbReference type="Proteomes" id="UP001177003"/>
    </source>
</evidence>
<dbReference type="AlphaFoldDB" id="A0AA35ZJY2"/>
<proteinExistence type="predicted"/>
<sequence>MTQATPATYTPPEVSTFESDKDENRTPDILENTYNVDLNVNIGVTILEPTSTYVPFVSPDANFIVSDELDSLDDFSIPDFNFRIESDDDVDLSALIIRAQKTLATNSTKKIVELNEKIEKVVSEEALSGLRFGLQRDNTDHHTFIANSILKMHNDLDHANRIMTLAESTYKVNVLKEQLKNASIQLSHMSKDLLLVKGQNFEINKCPIRIVDAPYANSTFLAPGLQGGDEGDEDDISVNKDEIPKVNLRNPYETWKMANTPLIPLHLYPTPSTMTPHVYKPYNSKRFSIPHKCFPVNDLISLISNLYLTSPRQRPEAHLYTYATMTLQITLTPTLSLYSGASNGGKEDRQ</sequence>